<feature type="compositionally biased region" description="Polar residues" evidence="15">
    <location>
        <begin position="350"/>
        <end position="379"/>
    </location>
</feature>
<evidence type="ECO:0000256" key="6">
    <source>
        <dbReference type="ARBA" id="ARBA00022679"/>
    </source>
</evidence>
<dbReference type="EMBL" id="KQ424861">
    <property type="protein sequence ID" value="KOF70349.1"/>
    <property type="molecule type" value="Genomic_DNA"/>
</dbReference>
<keyword evidence="9" id="KW-0833">Ubl conjugation pathway</keyword>
<evidence type="ECO:0000256" key="15">
    <source>
        <dbReference type="SAM" id="MobiDB-lite"/>
    </source>
</evidence>
<comment type="pathway">
    <text evidence="3">Protein modification; protein ubiquitination.</text>
</comment>
<dbReference type="FunFam" id="3.10.110.10:FF:000052">
    <property type="entry name" value="Putative e3 ubiquitin-protein ligase rnf25"/>
    <property type="match status" value="1"/>
</dbReference>
<dbReference type="FunFam" id="3.30.40.10:FF:000215">
    <property type="entry name" value="E3 ubiquitin-protein ligase RNF25"/>
    <property type="match status" value="1"/>
</dbReference>
<evidence type="ECO:0000256" key="11">
    <source>
        <dbReference type="ARBA" id="ARBA00060737"/>
    </source>
</evidence>
<feature type="compositionally biased region" description="Basic and acidic residues" evidence="15">
    <location>
        <begin position="577"/>
        <end position="594"/>
    </location>
</feature>
<feature type="domain" description="RWD" evidence="17">
    <location>
        <begin position="19"/>
        <end position="128"/>
    </location>
</feature>
<keyword evidence="10" id="KW-0862">Zinc</keyword>
<evidence type="ECO:0000256" key="14">
    <source>
        <dbReference type="PROSITE-ProRule" id="PRU00175"/>
    </source>
</evidence>
<dbReference type="SMART" id="SM00591">
    <property type="entry name" value="RWD"/>
    <property type="match status" value="1"/>
</dbReference>
<dbReference type="PANTHER" id="PTHR13198:SF4">
    <property type="entry name" value="E3 UBIQUITIN-PROTEIN LIGASE RNF25"/>
    <property type="match status" value="1"/>
</dbReference>
<dbReference type="PANTHER" id="PTHR13198">
    <property type="entry name" value="RING FINGER PROTEIN 25"/>
    <property type="match status" value="1"/>
</dbReference>
<dbReference type="KEGG" id="obi:106880040"/>
<dbReference type="PROSITE" id="PS50089">
    <property type="entry name" value="ZF_RING_2"/>
    <property type="match status" value="1"/>
</dbReference>
<evidence type="ECO:0000259" key="17">
    <source>
        <dbReference type="PROSITE" id="PS50908"/>
    </source>
</evidence>
<dbReference type="GO" id="GO:0005737">
    <property type="term" value="C:cytoplasm"/>
    <property type="evidence" value="ECO:0007669"/>
    <property type="project" value="UniProtKB-SubCell"/>
</dbReference>
<protein>
    <recommendedName>
        <fullName evidence="12">E3 ubiquitin-protein ligase RNF25</fullName>
        <ecNumber evidence="4">2.3.2.27</ecNumber>
    </recommendedName>
    <alternativeName>
        <fullName evidence="13">RING finger protein 25</fullName>
    </alternativeName>
</protein>
<dbReference type="OMA" id="HSQCLAR"/>
<evidence type="ECO:0000256" key="4">
    <source>
        <dbReference type="ARBA" id="ARBA00012483"/>
    </source>
</evidence>
<feature type="region of interest" description="Disordered" evidence="15">
    <location>
        <begin position="412"/>
        <end position="594"/>
    </location>
</feature>
<evidence type="ECO:0000256" key="8">
    <source>
        <dbReference type="ARBA" id="ARBA00022771"/>
    </source>
</evidence>
<dbReference type="InterPro" id="IPR039133">
    <property type="entry name" value="RNF25"/>
</dbReference>
<dbReference type="SUPFAM" id="SSF57850">
    <property type="entry name" value="RING/U-box"/>
    <property type="match status" value="1"/>
</dbReference>
<proteinExistence type="inferred from homology"/>
<dbReference type="Gene3D" id="3.10.110.10">
    <property type="entry name" value="Ubiquitin Conjugating Enzyme"/>
    <property type="match status" value="1"/>
</dbReference>
<evidence type="ECO:0000313" key="18">
    <source>
        <dbReference type="EMBL" id="KOF70349.1"/>
    </source>
</evidence>
<dbReference type="SUPFAM" id="SSF54495">
    <property type="entry name" value="UBC-like"/>
    <property type="match status" value="1"/>
</dbReference>
<dbReference type="Pfam" id="PF05773">
    <property type="entry name" value="RWD"/>
    <property type="match status" value="1"/>
</dbReference>
<comment type="subcellular location">
    <subcellularLocation>
        <location evidence="2">Cytoplasm</location>
    </subcellularLocation>
</comment>
<dbReference type="SMART" id="SM00184">
    <property type="entry name" value="RING"/>
    <property type="match status" value="1"/>
</dbReference>
<evidence type="ECO:0000256" key="10">
    <source>
        <dbReference type="ARBA" id="ARBA00022833"/>
    </source>
</evidence>
<dbReference type="PROSITE" id="PS50908">
    <property type="entry name" value="RWD"/>
    <property type="match status" value="1"/>
</dbReference>
<dbReference type="InterPro" id="IPR016135">
    <property type="entry name" value="UBQ-conjugating_enzyme/RWD"/>
</dbReference>
<accession>A0A0L8G0K1</accession>
<keyword evidence="7" id="KW-0479">Metal-binding</keyword>
<dbReference type="STRING" id="37653.A0A0L8G0K1"/>
<keyword evidence="8 14" id="KW-0863">Zinc-finger</keyword>
<feature type="compositionally biased region" description="Basic and acidic residues" evidence="15">
    <location>
        <begin position="311"/>
        <end position="322"/>
    </location>
</feature>
<organism evidence="18">
    <name type="scientific">Octopus bimaculoides</name>
    <name type="common">California two-spotted octopus</name>
    <dbReference type="NCBI Taxonomy" id="37653"/>
    <lineage>
        <taxon>Eukaryota</taxon>
        <taxon>Metazoa</taxon>
        <taxon>Spiralia</taxon>
        <taxon>Lophotrochozoa</taxon>
        <taxon>Mollusca</taxon>
        <taxon>Cephalopoda</taxon>
        <taxon>Coleoidea</taxon>
        <taxon>Octopodiformes</taxon>
        <taxon>Octopoda</taxon>
        <taxon>Incirrata</taxon>
        <taxon>Octopodidae</taxon>
        <taxon>Octopus</taxon>
    </lineage>
</organism>
<feature type="compositionally biased region" description="Polar residues" evidence="15">
    <location>
        <begin position="505"/>
        <end position="517"/>
    </location>
</feature>
<feature type="compositionally biased region" description="Basic and acidic residues" evidence="15">
    <location>
        <begin position="530"/>
        <end position="541"/>
    </location>
</feature>
<gene>
    <name evidence="18" type="ORF">OCBIM_22003000mg</name>
</gene>
<evidence type="ECO:0000256" key="3">
    <source>
        <dbReference type="ARBA" id="ARBA00004906"/>
    </source>
</evidence>
<keyword evidence="5" id="KW-0963">Cytoplasm</keyword>
<dbReference type="OrthoDB" id="432311at2759"/>
<dbReference type="GO" id="GO:0061630">
    <property type="term" value="F:ubiquitin protein ligase activity"/>
    <property type="evidence" value="ECO:0007669"/>
    <property type="project" value="UniProtKB-EC"/>
</dbReference>
<evidence type="ECO:0000256" key="7">
    <source>
        <dbReference type="ARBA" id="ARBA00022723"/>
    </source>
</evidence>
<dbReference type="InterPro" id="IPR013083">
    <property type="entry name" value="Znf_RING/FYVE/PHD"/>
</dbReference>
<evidence type="ECO:0000259" key="16">
    <source>
        <dbReference type="PROSITE" id="PS50089"/>
    </source>
</evidence>
<dbReference type="GO" id="GO:0008270">
    <property type="term" value="F:zinc ion binding"/>
    <property type="evidence" value="ECO:0007669"/>
    <property type="project" value="UniProtKB-KW"/>
</dbReference>
<evidence type="ECO:0000256" key="13">
    <source>
        <dbReference type="ARBA" id="ARBA00075535"/>
    </source>
</evidence>
<sequence length="649" mass="74948">MEDQAYAICGENSESGFSEELDILESIYINELTVERDDCGSVQQITCQLYPSTGDDVQKQFVCLTLQLSLPENYPNDVPAITIKNPRGLGEDELAKLETSLKELADERKGGPMLYELFELAKESLTEGNIPRQHCVICLQHFKEFEEFTRTECYHYFHCHCLGRYVEHCLNDVTEDGANSATSSTPSKINENTAEKEVVCPVCRETILYDLDSWLNAPEPIQEDTSFQLSTKLISRQEEMAIIFERQRANGGLIDIEAERNKYLISAGECINTTAKETLADFPSVLNGNQLGNFDKKSGKSPTRANINSAEDDKAAPRDYGMRHHRRGNQSYGKNGFGEGKGRYFRNKENYNGQRCNSPNQNKWNRTEYNNIEDSNLSSPRGDRPLAKMDAQCSNDKLKNADLQVQNHQHTYKESNAKPFEKQHKKFDVNQDNRRYNNKSSNHFQRKGNNNSYKDKGCFYSNSYNNNSGQGTQEKFAYSHRHSDKSKAVNISKNTANPCPKSEYHNSQETPVVTSSDKPQHRYTRNYQENNRKYHDDDHDVPISSSQTRSHQEDLELQGNKNRTRAKSQNYFHSKKNYYENGDHSRKTPRYNKHDCYDSDQKYFAHTRKSHLNDHYFQRRYQGNRRDGHYPQEVHNISPKQQENEAHAK</sequence>
<feature type="compositionally biased region" description="Basic and acidic residues" evidence="15">
    <location>
        <begin position="412"/>
        <end position="435"/>
    </location>
</feature>
<comment type="catalytic activity">
    <reaction evidence="1">
        <text>S-ubiquitinyl-[E2 ubiquitin-conjugating enzyme]-L-cysteine + [acceptor protein]-L-lysine = [E2 ubiquitin-conjugating enzyme]-L-cysteine + N(6)-ubiquitinyl-[acceptor protein]-L-lysine.</text>
        <dbReference type="EC" id="2.3.2.27"/>
    </reaction>
</comment>
<feature type="compositionally biased region" description="Polar residues" evidence="15">
    <location>
        <begin position="300"/>
        <end position="309"/>
    </location>
</feature>
<evidence type="ECO:0000256" key="9">
    <source>
        <dbReference type="ARBA" id="ARBA00022786"/>
    </source>
</evidence>
<evidence type="ECO:0000256" key="12">
    <source>
        <dbReference type="ARBA" id="ARBA00067354"/>
    </source>
</evidence>
<dbReference type="Gene3D" id="3.30.40.10">
    <property type="entry name" value="Zinc/RING finger domain, C3HC4 (zinc finger)"/>
    <property type="match status" value="1"/>
</dbReference>
<dbReference type="GO" id="GO:0016567">
    <property type="term" value="P:protein ubiquitination"/>
    <property type="evidence" value="ECO:0007669"/>
    <property type="project" value="TreeGrafter"/>
</dbReference>
<comment type="similarity">
    <text evidence="11">Belongs to the RNF25 family.</text>
</comment>
<dbReference type="InterPro" id="IPR006575">
    <property type="entry name" value="RWD_dom"/>
</dbReference>
<feature type="domain" description="RING-type" evidence="16">
    <location>
        <begin position="135"/>
        <end position="204"/>
    </location>
</feature>
<feature type="region of interest" description="Disordered" evidence="15">
    <location>
        <begin position="290"/>
        <end position="388"/>
    </location>
</feature>
<reference evidence="18" key="1">
    <citation type="submission" date="2015-07" db="EMBL/GenBank/DDBJ databases">
        <title>MeaNS - Measles Nucleotide Surveillance Program.</title>
        <authorList>
            <person name="Tran T."/>
            <person name="Druce J."/>
        </authorList>
    </citation>
    <scope>NUCLEOTIDE SEQUENCE</scope>
    <source>
        <strain evidence="18">UCB-OBI-ISO-001</strain>
        <tissue evidence="18">Gonad</tissue>
    </source>
</reference>
<feature type="region of interest" description="Disordered" evidence="15">
    <location>
        <begin position="620"/>
        <end position="649"/>
    </location>
</feature>
<keyword evidence="6" id="KW-0808">Transferase</keyword>
<dbReference type="EC" id="2.3.2.27" evidence="4"/>
<dbReference type="GO" id="GO:0005634">
    <property type="term" value="C:nucleus"/>
    <property type="evidence" value="ECO:0007669"/>
    <property type="project" value="TreeGrafter"/>
</dbReference>
<dbReference type="CDD" id="cd16470">
    <property type="entry name" value="RING-H2_RNF25"/>
    <property type="match status" value="1"/>
</dbReference>
<dbReference type="InterPro" id="IPR001841">
    <property type="entry name" value="Znf_RING"/>
</dbReference>
<evidence type="ECO:0000256" key="5">
    <source>
        <dbReference type="ARBA" id="ARBA00022490"/>
    </source>
</evidence>
<dbReference type="CDD" id="cd23818">
    <property type="entry name" value="RWD_RNF25"/>
    <property type="match status" value="1"/>
</dbReference>
<evidence type="ECO:0000256" key="1">
    <source>
        <dbReference type="ARBA" id="ARBA00000900"/>
    </source>
</evidence>
<feature type="compositionally biased region" description="Polar residues" evidence="15">
    <location>
        <begin position="438"/>
        <end position="452"/>
    </location>
</feature>
<dbReference type="AlphaFoldDB" id="A0A0L8G0K1"/>
<name>A0A0L8G0K1_OCTBM</name>
<feature type="compositionally biased region" description="Basic and acidic residues" evidence="15">
    <location>
        <begin position="340"/>
        <end position="349"/>
    </location>
</feature>
<evidence type="ECO:0000256" key="2">
    <source>
        <dbReference type="ARBA" id="ARBA00004496"/>
    </source>
</evidence>